<evidence type="ECO:0000313" key="1">
    <source>
        <dbReference type="EMBL" id="KAJ7553345.1"/>
    </source>
</evidence>
<protein>
    <submittedName>
        <fullName evidence="1">Uncharacterized protein</fullName>
    </submittedName>
</protein>
<organism evidence="1 2">
    <name type="scientific">Diphasiastrum complanatum</name>
    <name type="common">Issler's clubmoss</name>
    <name type="synonym">Lycopodium complanatum</name>
    <dbReference type="NCBI Taxonomy" id="34168"/>
    <lineage>
        <taxon>Eukaryota</taxon>
        <taxon>Viridiplantae</taxon>
        <taxon>Streptophyta</taxon>
        <taxon>Embryophyta</taxon>
        <taxon>Tracheophyta</taxon>
        <taxon>Lycopodiopsida</taxon>
        <taxon>Lycopodiales</taxon>
        <taxon>Lycopodiaceae</taxon>
        <taxon>Lycopodioideae</taxon>
        <taxon>Diphasiastrum</taxon>
    </lineage>
</organism>
<evidence type="ECO:0000313" key="2">
    <source>
        <dbReference type="Proteomes" id="UP001162992"/>
    </source>
</evidence>
<sequence>MAAAHPHILSTSIDRITSLHPRLLRSLSSSRHFGPTLLHSAGSSFISRVKLKKQNSPARKLFLCQSMATGSVAQIAGPIYDSKSEPPTLFDGTTRLYISSKCPYAQRVWIAKNYKGLDHIQLVDINLADRPAWYKEKVYSVNKVPSLEHNGRVLGESLDLLNYFEEKFDGPPIWPKDDTKNEVARELIEYVDTFNKTGFVALSRKDATPTTIEETFGPALDKLEAALEKYAAEGPFFVGSFSVVDIAYAPFIERFHIVFEGIKNYTITTGRPQLARWIDAINKLDFYTQTRLPPNTILETYKKMLENDYFIKVGIVPADQAKKVEAASQSSAAN</sequence>
<keyword evidence="2" id="KW-1185">Reference proteome</keyword>
<reference evidence="2" key="1">
    <citation type="journal article" date="2024" name="Proc. Natl. Acad. Sci. U.S.A.">
        <title>Extraordinary preservation of gene collinearity over three hundred million years revealed in homosporous lycophytes.</title>
        <authorList>
            <person name="Li C."/>
            <person name="Wickell D."/>
            <person name="Kuo L.Y."/>
            <person name="Chen X."/>
            <person name="Nie B."/>
            <person name="Liao X."/>
            <person name="Peng D."/>
            <person name="Ji J."/>
            <person name="Jenkins J."/>
            <person name="Williams M."/>
            <person name="Shu S."/>
            <person name="Plott C."/>
            <person name="Barry K."/>
            <person name="Rajasekar S."/>
            <person name="Grimwood J."/>
            <person name="Han X."/>
            <person name="Sun S."/>
            <person name="Hou Z."/>
            <person name="He W."/>
            <person name="Dai G."/>
            <person name="Sun C."/>
            <person name="Schmutz J."/>
            <person name="Leebens-Mack J.H."/>
            <person name="Li F.W."/>
            <person name="Wang L."/>
        </authorList>
    </citation>
    <scope>NUCLEOTIDE SEQUENCE [LARGE SCALE GENOMIC DNA]</scope>
    <source>
        <strain evidence="2">cv. PW_Plant_1</strain>
    </source>
</reference>
<accession>A0ACC2DGP9</accession>
<dbReference type="Proteomes" id="UP001162992">
    <property type="component" value="Chromosome 6"/>
</dbReference>
<comment type="caution">
    <text evidence="1">The sequence shown here is derived from an EMBL/GenBank/DDBJ whole genome shotgun (WGS) entry which is preliminary data.</text>
</comment>
<gene>
    <name evidence="1" type="ORF">O6H91_06G094500</name>
</gene>
<name>A0ACC2DGP9_DIPCM</name>
<dbReference type="EMBL" id="CM055097">
    <property type="protein sequence ID" value="KAJ7553345.1"/>
    <property type="molecule type" value="Genomic_DNA"/>
</dbReference>
<proteinExistence type="predicted"/>